<dbReference type="GO" id="GO:0000209">
    <property type="term" value="P:protein polyubiquitination"/>
    <property type="evidence" value="ECO:0007669"/>
    <property type="project" value="TreeGrafter"/>
</dbReference>
<dbReference type="PANTHER" id="PTHR46077">
    <property type="entry name" value="E3 UBIQUITIN-PROTEIN LIGASE TOPORS"/>
    <property type="match status" value="1"/>
</dbReference>
<sequence length="339" mass="38707">MASLGESMVVDEDPDCAICLVTPVSERCGRDSERNGCKICASSVSSQAYLQPCRHRVFHSCCMKKWLKMARTCPLCRAPVEKVHHNFTGDGRSMKYRPAPQLRTLPRVRFVTRYIEDPIVKRQRVYRRQIFNIMGKPGLFIQQRLTPQIFAESFEAQSKARLFARRELEAILGIDVNNKGTFKPSIVAEILNPILDTITDMLKHMDFEKDRVVMIQFLDDYVGGGHTIVFLNELIAWMESPYDTLEQWDRNAEYIDLSRPQADEFVRSMQMPALSGSNMVSAPARAHTPRPRWSNLLFRYFGNRQPTNSALDQLFEPSPPSTPGGTPLNPIDDNPAFYS</sequence>
<keyword evidence="10" id="KW-1185">Reference proteome</keyword>
<keyword evidence="5" id="KW-0804">Transcription</keyword>
<evidence type="ECO:0000256" key="4">
    <source>
        <dbReference type="ARBA" id="ARBA00023015"/>
    </source>
</evidence>
<protein>
    <recommendedName>
        <fullName evidence="2">RING-type E3 ubiquitin transferase</fullName>
        <ecNumber evidence="2">2.3.2.27</ecNumber>
    </recommendedName>
</protein>
<dbReference type="GO" id="GO:0008270">
    <property type="term" value="F:zinc ion binding"/>
    <property type="evidence" value="ECO:0007669"/>
    <property type="project" value="UniProtKB-KW"/>
</dbReference>
<keyword evidence="3" id="KW-0808">Transferase</keyword>
<dbReference type="Pfam" id="PF13639">
    <property type="entry name" value="zf-RING_2"/>
    <property type="match status" value="1"/>
</dbReference>
<dbReference type="InterPro" id="IPR001841">
    <property type="entry name" value="Znf_RING"/>
</dbReference>
<dbReference type="Proteomes" id="UP000672032">
    <property type="component" value="Chromosome 1"/>
</dbReference>
<comment type="catalytic activity">
    <reaction evidence="1">
        <text>S-ubiquitinyl-[E2 ubiquitin-conjugating enzyme]-L-cysteine + [acceptor protein]-L-lysine = [E2 ubiquitin-conjugating enzyme]-L-cysteine + N(6)-ubiquitinyl-[acceptor protein]-L-lysine.</text>
        <dbReference type="EC" id="2.3.2.27"/>
    </reaction>
</comment>
<reference evidence="9" key="1">
    <citation type="submission" date="2020-10" db="EMBL/GenBank/DDBJ databases">
        <title>Genome Sequence of Monilinia vaccinii-corymbosi Sheds Light on Mummy Berry Disease Infection of Blueberry and Mating Type.</title>
        <authorList>
            <person name="Yow A.G."/>
            <person name="Zhang Y."/>
            <person name="Bansal K."/>
            <person name="Eacker S.M."/>
            <person name="Sullivan S."/>
            <person name="Liachko I."/>
            <person name="Cubeta M.A."/>
            <person name="Rollins J.A."/>
            <person name="Ashrafi H."/>
        </authorList>
    </citation>
    <scope>NUCLEOTIDE SEQUENCE</scope>
    <source>
        <strain evidence="9">RL-1</strain>
    </source>
</reference>
<dbReference type="PROSITE" id="PS50089">
    <property type="entry name" value="ZF_RING_2"/>
    <property type="match status" value="1"/>
</dbReference>
<evidence type="ECO:0000313" key="9">
    <source>
        <dbReference type="EMBL" id="QSZ28803.1"/>
    </source>
</evidence>
<evidence type="ECO:0000256" key="2">
    <source>
        <dbReference type="ARBA" id="ARBA00012483"/>
    </source>
</evidence>
<gene>
    <name evidence="9" type="ORF">DSL72_003308</name>
</gene>
<evidence type="ECO:0000313" key="10">
    <source>
        <dbReference type="Proteomes" id="UP000672032"/>
    </source>
</evidence>
<dbReference type="AlphaFoldDB" id="A0A8A3NTL9"/>
<dbReference type="InterPro" id="IPR013083">
    <property type="entry name" value="Znf_RING/FYVE/PHD"/>
</dbReference>
<dbReference type="OrthoDB" id="444265at2759"/>
<keyword evidence="6" id="KW-0479">Metal-binding</keyword>
<feature type="region of interest" description="Disordered" evidence="7">
    <location>
        <begin position="309"/>
        <end position="339"/>
    </location>
</feature>
<dbReference type="GO" id="GO:0061630">
    <property type="term" value="F:ubiquitin protein ligase activity"/>
    <property type="evidence" value="ECO:0007669"/>
    <property type="project" value="UniProtKB-EC"/>
</dbReference>
<evidence type="ECO:0000256" key="3">
    <source>
        <dbReference type="ARBA" id="ARBA00022679"/>
    </source>
</evidence>
<dbReference type="Gene3D" id="3.30.40.10">
    <property type="entry name" value="Zinc/RING finger domain, C3HC4 (zinc finger)"/>
    <property type="match status" value="1"/>
</dbReference>
<dbReference type="PANTHER" id="PTHR46077:SF1">
    <property type="entry name" value="TOP1 BINDING ARGININE_SERINE RICH PROTEIN, E3 UBIQUITIN LIGASE"/>
    <property type="match status" value="1"/>
</dbReference>
<evidence type="ECO:0000259" key="8">
    <source>
        <dbReference type="PROSITE" id="PS50089"/>
    </source>
</evidence>
<evidence type="ECO:0000256" key="5">
    <source>
        <dbReference type="ARBA" id="ARBA00023163"/>
    </source>
</evidence>
<keyword evidence="6" id="KW-0862">Zinc</keyword>
<dbReference type="EMBL" id="CP063405">
    <property type="protein sequence ID" value="QSZ28803.1"/>
    <property type="molecule type" value="Genomic_DNA"/>
</dbReference>
<feature type="domain" description="RING-type" evidence="8">
    <location>
        <begin position="37"/>
        <end position="77"/>
    </location>
</feature>
<proteinExistence type="predicted"/>
<evidence type="ECO:0000256" key="6">
    <source>
        <dbReference type="PROSITE-ProRule" id="PRU00175"/>
    </source>
</evidence>
<keyword evidence="6" id="KW-0863">Zinc-finger</keyword>
<evidence type="ECO:0000256" key="1">
    <source>
        <dbReference type="ARBA" id="ARBA00000900"/>
    </source>
</evidence>
<dbReference type="GO" id="GO:0006513">
    <property type="term" value="P:protein monoubiquitination"/>
    <property type="evidence" value="ECO:0007669"/>
    <property type="project" value="TreeGrafter"/>
</dbReference>
<keyword evidence="4" id="KW-0805">Transcription regulation</keyword>
<organism evidence="9 10">
    <name type="scientific">Monilinia vaccinii-corymbosi</name>
    <dbReference type="NCBI Taxonomy" id="61207"/>
    <lineage>
        <taxon>Eukaryota</taxon>
        <taxon>Fungi</taxon>
        <taxon>Dikarya</taxon>
        <taxon>Ascomycota</taxon>
        <taxon>Pezizomycotina</taxon>
        <taxon>Leotiomycetes</taxon>
        <taxon>Helotiales</taxon>
        <taxon>Sclerotiniaceae</taxon>
        <taxon>Monilinia</taxon>
    </lineage>
</organism>
<dbReference type="SMART" id="SM00184">
    <property type="entry name" value="RING"/>
    <property type="match status" value="1"/>
</dbReference>
<name>A0A8A3NTL9_9HELO</name>
<accession>A0A8A3NTL9</accession>
<evidence type="ECO:0000256" key="7">
    <source>
        <dbReference type="SAM" id="MobiDB-lite"/>
    </source>
</evidence>
<dbReference type="SUPFAM" id="SSF57850">
    <property type="entry name" value="RING/U-box"/>
    <property type="match status" value="1"/>
</dbReference>
<dbReference type="EC" id="2.3.2.27" evidence="2"/>